<keyword evidence="2" id="KW-0732">Signal</keyword>
<evidence type="ECO:0000256" key="2">
    <source>
        <dbReference type="SAM" id="SignalP"/>
    </source>
</evidence>
<feature type="chain" id="PRO_5046400779" evidence="2">
    <location>
        <begin position="27"/>
        <end position="131"/>
    </location>
</feature>
<organism evidence="4 5">
    <name type="scientific">Microbulbifer celer</name>
    <dbReference type="NCBI Taxonomy" id="435905"/>
    <lineage>
        <taxon>Bacteria</taxon>
        <taxon>Pseudomonadati</taxon>
        <taxon>Pseudomonadota</taxon>
        <taxon>Gammaproteobacteria</taxon>
        <taxon>Cellvibrionales</taxon>
        <taxon>Microbulbiferaceae</taxon>
        <taxon>Microbulbifer</taxon>
    </lineage>
</organism>
<feature type="region of interest" description="Disordered" evidence="1">
    <location>
        <begin position="30"/>
        <end position="50"/>
    </location>
</feature>
<evidence type="ECO:0000313" key="4">
    <source>
        <dbReference type="EMBL" id="MFD1217245.1"/>
    </source>
</evidence>
<keyword evidence="5" id="KW-1185">Reference proteome</keyword>
<gene>
    <name evidence="4" type="ORF">ACFQ2X_11600</name>
</gene>
<comment type="caution">
    <text evidence="4">The sequence shown here is derived from an EMBL/GenBank/DDBJ whole genome shotgun (WGS) entry which is preliminary data.</text>
</comment>
<dbReference type="Proteomes" id="UP001597264">
    <property type="component" value="Unassembled WGS sequence"/>
</dbReference>
<name>A0ABW3UBR9_9GAMM</name>
<accession>A0ABW3UBR9</accession>
<feature type="signal peptide" evidence="2">
    <location>
        <begin position="1"/>
        <end position="26"/>
    </location>
</feature>
<dbReference type="InterPro" id="IPR025433">
    <property type="entry name" value="DUF4168"/>
</dbReference>
<evidence type="ECO:0000256" key="1">
    <source>
        <dbReference type="SAM" id="MobiDB-lite"/>
    </source>
</evidence>
<feature type="domain" description="DUF4168" evidence="3">
    <location>
        <begin position="52"/>
        <end position="126"/>
    </location>
</feature>
<evidence type="ECO:0000313" key="5">
    <source>
        <dbReference type="Proteomes" id="UP001597264"/>
    </source>
</evidence>
<protein>
    <submittedName>
        <fullName evidence="4">DUF4168 domain-containing protein</fullName>
    </submittedName>
</protein>
<feature type="compositionally biased region" description="Polar residues" evidence="1">
    <location>
        <begin position="40"/>
        <end position="50"/>
    </location>
</feature>
<dbReference type="RefSeq" id="WP_230437338.1">
    <property type="nucleotide sequence ID" value="NZ_CP087715.1"/>
</dbReference>
<reference evidence="5" key="1">
    <citation type="journal article" date="2019" name="Int. J. Syst. Evol. Microbiol.">
        <title>The Global Catalogue of Microorganisms (GCM) 10K type strain sequencing project: providing services to taxonomists for standard genome sequencing and annotation.</title>
        <authorList>
            <consortium name="The Broad Institute Genomics Platform"/>
            <consortium name="The Broad Institute Genome Sequencing Center for Infectious Disease"/>
            <person name="Wu L."/>
            <person name="Ma J."/>
        </authorList>
    </citation>
    <scope>NUCLEOTIDE SEQUENCE [LARGE SCALE GENOMIC DNA]</scope>
    <source>
        <strain evidence="5">CCUG 54356</strain>
    </source>
</reference>
<dbReference type="Pfam" id="PF13767">
    <property type="entry name" value="DUF4168"/>
    <property type="match status" value="1"/>
</dbReference>
<proteinExistence type="predicted"/>
<dbReference type="EMBL" id="JBHTLR010000011">
    <property type="protein sequence ID" value="MFD1217245.1"/>
    <property type="molecule type" value="Genomic_DNA"/>
</dbReference>
<evidence type="ECO:0000259" key="3">
    <source>
        <dbReference type="Pfam" id="PF13767"/>
    </source>
</evidence>
<sequence>MKKWTSTITCHLATALLLTFGMSVHAQQSDTNADAGAYAQPSQAATPTTFTDSDLTAFNEAQSKVDAIRTEISAKLQTTQDPEEAQKLREEANSRMISAVESAGLSRSKYNQIVQAVMKDPKLAEKLAQLK</sequence>
<dbReference type="Gene3D" id="1.20.120.1190">
    <property type="match status" value="1"/>
</dbReference>